<dbReference type="EMBL" id="CAKOFQ010011867">
    <property type="protein sequence ID" value="CAH2021134.1"/>
    <property type="molecule type" value="Genomic_DNA"/>
</dbReference>
<accession>A0A9P0VV97</accession>
<gene>
    <name evidence="1" type="ORF">ACAOBT_LOCUS38333</name>
</gene>
<proteinExistence type="predicted"/>
<evidence type="ECO:0000313" key="2">
    <source>
        <dbReference type="Proteomes" id="UP001152888"/>
    </source>
</evidence>
<evidence type="ECO:0000313" key="1">
    <source>
        <dbReference type="EMBL" id="CAH2021134.1"/>
    </source>
</evidence>
<protein>
    <submittedName>
        <fullName evidence="1">Uncharacterized protein</fullName>
    </submittedName>
</protein>
<dbReference type="Proteomes" id="UP001152888">
    <property type="component" value="Unassembled WGS sequence"/>
</dbReference>
<reference evidence="1" key="1">
    <citation type="submission" date="2022-03" db="EMBL/GenBank/DDBJ databases">
        <authorList>
            <person name="Sayadi A."/>
        </authorList>
    </citation>
    <scope>NUCLEOTIDE SEQUENCE</scope>
</reference>
<sequence>MTRKRRRRKEKLRNLHLQSTEAGTSRYGYIQQSDEHHEQLRQRYFRTYRCGSFQIGTLQQTCHDN</sequence>
<comment type="caution">
    <text evidence="1">The sequence shown here is derived from an EMBL/GenBank/DDBJ whole genome shotgun (WGS) entry which is preliminary data.</text>
</comment>
<organism evidence="1 2">
    <name type="scientific">Acanthoscelides obtectus</name>
    <name type="common">Bean weevil</name>
    <name type="synonym">Bruchus obtectus</name>
    <dbReference type="NCBI Taxonomy" id="200917"/>
    <lineage>
        <taxon>Eukaryota</taxon>
        <taxon>Metazoa</taxon>
        <taxon>Ecdysozoa</taxon>
        <taxon>Arthropoda</taxon>
        <taxon>Hexapoda</taxon>
        <taxon>Insecta</taxon>
        <taxon>Pterygota</taxon>
        <taxon>Neoptera</taxon>
        <taxon>Endopterygota</taxon>
        <taxon>Coleoptera</taxon>
        <taxon>Polyphaga</taxon>
        <taxon>Cucujiformia</taxon>
        <taxon>Chrysomeloidea</taxon>
        <taxon>Chrysomelidae</taxon>
        <taxon>Bruchinae</taxon>
        <taxon>Bruchini</taxon>
        <taxon>Acanthoscelides</taxon>
    </lineage>
</organism>
<keyword evidence="2" id="KW-1185">Reference proteome</keyword>
<name>A0A9P0VV97_ACAOB</name>
<dbReference type="AlphaFoldDB" id="A0A9P0VV97"/>